<evidence type="ECO:0000313" key="1">
    <source>
        <dbReference type="EMBL" id="NCS57954.1"/>
    </source>
</evidence>
<proteinExistence type="predicted"/>
<sequence length="109" mass="12557">MSQLSIQSDLVEDKIQARLVHCVASIIDYFIKNESLLEDLNREEMVEYLMKLLSQNFSSSELEMMSDENLNQKIRQVLGVQAMAGMLKDLTSEQMAEFDAVIASFRQKY</sequence>
<protein>
    <submittedName>
        <fullName evidence="1">Uncharacterized protein</fullName>
    </submittedName>
</protein>
<organism evidence="1 2">
    <name type="scientific">Microcystis aeruginosa G11-04</name>
    <dbReference type="NCBI Taxonomy" id="2685956"/>
    <lineage>
        <taxon>Bacteria</taxon>
        <taxon>Bacillati</taxon>
        <taxon>Cyanobacteriota</taxon>
        <taxon>Cyanophyceae</taxon>
        <taxon>Oscillatoriophycideae</taxon>
        <taxon>Chroococcales</taxon>
        <taxon>Microcystaceae</taxon>
        <taxon>Microcystis</taxon>
    </lineage>
</organism>
<reference evidence="1" key="1">
    <citation type="journal article" date="2019" name="Mol. Ecol.">
        <title>Genome evolution and host-microbiome shifts correspond with intraspecific niche divergence within harmful algal bloom-forming Microcystis aeruginosa.</title>
        <authorList>
            <person name="Jackrel S.L."/>
            <person name="White J.D."/>
            <person name="Evans J.T."/>
            <person name="Buffin K."/>
            <person name="Hayden K."/>
            <person name="Sarnelle O."/>
            <person name="Denef V.J."/>
        </authorList>
    </citation>
    <scope>NUCLEOTIDE SEQUENCE</scope>
    <source>
        <strain evidence="1">G11-04</strain>
    </source>
</reference>
<gene>
    <name evidence="1" type="ORF">GPJ16_13860</name>
</gene>
<comment type="caution">
    <text evidence="1">The sequence shown here is derived from an EMBL/GenBank/DDBJ whole genome shotgun (WGS) entry which is preliminary data.</text>
</comment>
<dbReference type="AlphaFoldDB" id="A0A966L6N4"/>
<dbReference type="EMBL" id="JAADAI010000181">
    <property type="protein sequence ID" value="NCS57954.1"/>
    <property type="molecule type" value="Genomic_DNA"/>
</dbReference>
<dbReference type="Proteomes" id="UP000799330">
    <property type="component" value="Unassembled WGS sequence"/>
</dbReference>
<name>A0A966L6N4_MICAE</name>
<accession>A0A966L6N4</accession>
<evidence type="ECO:0000313" key="2">
    <source>
        <dbReference type="Proteomes" id="UP000799330"/>
    </source>
</evidence>